<keyword evidence="1" id="KW-0472">Membrane</keyword>
<keyword evidence="3" id="KW-1185">Reference proteome</keyword>
<evidence type="ECO:0000313" key="2">
    <source>
        <dbReference type="EMBL" id="UWZ82079.1"/>
    </source>
</evidence>
<name>A0A9J7BH66_9BACT</name>
<proteinExistence type="predicted"/>
<evidence type="ECO:0000313" key="3">
    <source>
        <dbReference type="Proteomes" id="UP001059380"/>
    </source>
</evidence>
<dbReference type="Proteomes" id="UP001059380">
    <property type="component" value="Chromosome"/>
</dbReference>
<evidence type="ECO:0000256" key="1">
    <source>
        <dbReference type="SAM" id="Phobius"/>
    </source>
</evidence>
<accession>A0A9J7BH66</accession>
<sequence length="208" mass="22530">MDELSSKLSRPEFHEARRSARTATLLTLVSGLVVLGSLVYGAYQIRSLDTALADRHKQIEGLDKDIAAKKTALQGLETRVSDLNAVVAAIPPEQVKQALSNPSVDTSSLPARVYIHIAREDQRQTAEKAAASLRAAGLIVPGIEYVGNKAPNPTQVRYFQRADENGGDLSRIVQTLNAAGIQANGQYVSLPSSTARPRHFELWFGKDA</sequence>
<organism evidence="2 3">
    <name type="scientific">Occallatibacter riparius</name>
    <dbReference type="NCBI Taxonomy" id="1002689"/>
    <lineage>
        <taxon>Bacteria</taxon>
        <taxon>Pseudomonadati</taxon>
        <taxon>Acidobacteriota</taxon>
        <taxon>Terriglobia</taxon>
        <taxon>Terriglobales</taxon>
        <taxon>Acidobacteriaceae</taxon>
        <taxon>Occallatibacter</taxon>
    </lineage>
</organism>
<dbReference type="KEGG" id="orp:MOP44_16030"/>
<dbReference type="AlphaFoldDB" id="A0A9J7BH66"/>
<dbReference type="EMBL" id="CP093313">
    <property type="protein sequence ID" value="UWZ82079.1"/>
    <property type="molecule type" value="Genomic_DNA"/>
</dbReference>
<dbReference type="RefSeq" id="WP_260791148.1">
    <property type="nucleotide sequence ID" value="NZ_CP093313.1"/>
</dbReference>
<keyword evidence="1" id="KW-0812">Transmembrane</keyword>
<reference evidence="2" key="1">
    <citation type="submission" date="2021-04" db="EMBL/GenBank/DDBJ databases">
        <title>Phylogenetic analysis of Acidobacteriaceae.</title>
        <authorList>
            <person name="Qiu L."/>
            <person name="Zhang Q."/>
        </authorList>
    </citation>
    <scope>NUCLEOTIDE SEQUENCE</scope>
    <source>
        <strain evidence="2">DSM 25168</strain>
    </source>
</reference>
<feature type="transmembrane region" description="Helical" evidence="1">
    <location>
        <begin position="20"/>
        <end position="43"/>
    </location>
</feature>
<protein>
    <submittedName>
        <fullName evidence="2">Uncharacterized protein</fullName>
    </submittedName>
</protein>
<gene>
    <name evidence="2" type="ORF">MOP44_16030</name>
</gene>
<keyword evidence="1" id="KW-1133">Transmembrane helix</keyword>